<dbReference type="PANTHER" id="PTHR46072:SF2">
    <property type="entry name" value="AMIDASE (EUROFUNG)"/>
    <property type="match status" value="1"/>
</dbReference>
<name>A0A286UQ67_9AGAM</name>
<dbReference type="PROSITE" id="PS00571">
    <property type="entry name" value="AMIDASES"/>
    <property type="match status" value="1"/>
</dbReference>
<dbReference type="GO" id="GO:0004040">
    <property type="term" value="F:amidase activity"/>
    <property type="evidence" value="ECO:0007669"/>
    <property type="project" value="UniProtKB-EC"/>
</dbReference>
<evidence type="ECO:0000313" key="10">
    <source>
        <dbReference type="Proteomes" id="UP000217199"/>
    </source>
</evidence>
<feature type="active site" description="Acyl-ester intermediate" evidence="5">
    <location>
        <position position="215"/>
    </location>
</feature>
<dbReference type="STRING" id="2282107.A0A286UQ67"/>
<feature type="compositionally biased region" description="Basic and acidic residues" evidence="7">
    <location>
        <begin position="1"/>
        <end position="12"/>
    </location>
</feature>
<evidence type="ECO:0000256" key="7">
    <source>
        <dbReference type="SAM" id="MobiDB-lite"/>
    </source>
</evidence>
<dbReference type="InterPro" id="IPR020556">
    <property type="entry name" value="Amidase_CS"/>
</dbReference>
<feature type="binding site" evidence="6">
    <location>
        <position position="165"/>
    </location>
    <ligand>
        <name>substrate</name>
    </ligand>
</feature>
<evidence type="ECO:0000256" key="6">
    <source>
        <dbReference type="PIRSR" id="PIRSR001221-2"/>
    </source>
</evidence>
<dbReference type="AlphaFoldDB" id="A0A286UQ67"/>
<feature type="active site" description="Charge relay system" evidence="5">
    <location>
        <position position="122"/>
    </location>
</feature>
<dbReference type="PIRSF" id="PIRSF001221">
    <property type="entry name" value="Amidase_fungi"/>
    <property type="match status" value="1"/>
</dbReference>
<evidence type="ECO:0000256" key="5">
    <source>
        <dbReference type="PIRSR" id="PIRSR001221-1"/>
    </source>
</evidence>
<evidence type="ECO:0000259" key="8">
    <source>
        <dbReference type="Pfam" id="PF01425"/>
    </source>
</evidence>
<feature type="active site" description="Charge relay system" evidence="5">
    <location>
        <position position="191"/>
    </location>
</feature>
<dbReference type="Pfam" id="PF01425">
    <property type="entry name" value="Amidase"/>
    <property type="match status" value="1"/>
</dbReference>
<dbReference type="Gene3D" id="3.90.1300.10">
    <property type="entry name" value="Amidase signature (AS) domain"/>
    <property type="match status" value="1"/>
</dbReference>
<comment type="similarity">
    <text evidence="2">Belongs to the amidase family.</text>
</comment>
<dbReference type="EC" id="3.5.1.4" evidence="3"/>
<evidence type="ECO:0000256" key="3">
    <source>
        <dbReference type="ARBA" id="ARBA00012922"/>
    </source>
</evidence>
<evidence type="ECO:0000313" key="9">
    <source>
        <dbReference type="EMBL" id="PAV21712.1"/>
    </source>
</evidence>
<dbReference type="PANTHER" id="PTHR46072">
    <property type="entry name" value="AMIDASE-RELATED-RELATED"/>
    <property type="match status" value="1"/>
</dbReference>
<sequence length="554" mass="61707">MNDPGDHGDKERAKSRKLQQENEIPEGWRIQTPSLSIENLNVLDVPKNCGLLTPREILITETDDIELTLRKLGSGEWSSFETNCLTEIFIERALSQAKEMDNYLAKTGKTKGPLHGLPISVKDQFSMKGYVSWIGTYSEHDAVLIEILYDCGAIPFVRTNVPQTLNWGETFNHVFGRTTNPYNTSLTPGGSSGGEGALLALKGSPLGVGTDIGGSVRIPSSFCGLYGLRPSYDRFPYSGALNIQDGQASVPSVLGPMSTSLNCLRVFTKAILNSAPWDRDPLVVRKPWDERAYALEDHGGRGGRLCFAILWDNGIIKPSPPVARALEMTKLALERAGHKVIDWEPHRLLEIYENVESIFGSDGFEDVKRECAKSGEPLLTSMRLENETRFPPIPPYVWTLVGEPKMRSTDELWQLVRKKKELRKSHLDHWQSTKYRTGTRRPVDGIISPVASIPACPHGMNTDYFYTTLANSMDYTSASFPVTTVNPDLDIPVSREEFYNEEDKALHSVYKPELFINAPVGLQLMGKSLEEEAIIAMTEIIDAALKSYSTYNST</sequence>
<organism evidence="9 10">
    <name type="scientific">Pyrrhoderma noxium</name>
    <dbReference type="NCBI Taxonomy" id="2282107"/>
    <lineage>
        <taxon>Eukaryota</taxon>
        <taxon>Fungi</taxon>
        <taxon>Dikarya</taxon>
        <taxon>Basidiomycota</taxon>
        <taxon>Agaricomycotina</taxon>
        <taxon>Agaricomycetes</taxon>
        <taxon>Hymenochaetales</taxon>
        <taxon>Hymenochaetaceae</taxon>
        <taxon>Pyrrhoderma</taxon>
    </lineage>
</organism>
<keyword evidence="4" id="KW-0378">Hydrolase</keyword>
<feature type="domain" description="Amidase" evidence="8">
    <location>
        <begin position="81"/>
        <end position="534"/>
    </location>
</feature>
<dbReference type="SUPFAM" id="SSF75304">
    <property type="entry name" value="Amidase signature (AS) enzymes"/>
    <property type="match status" value="1"/>
</dbReference>
<evidence type="ECO:0000256" key="1">
    <source>
        <dbReference type="ARBA" id="ARBA00001311"/>
    </source>
</evidence>
<proteinExistence type="inferred from homology"/>
<dbReference type="OrthoDB" id="6428749at2759"/>
<keyword evidence="10" id="KW-1185">Reference proteome</keyword>
<reference evidence="9 10" key="1">
    <citation type="journal article" date="2017" name="Mol. Ecol.">
        <title>Comparative and population genomic landscape of Phellinus noxius: A hypervariable fungus causing root rot in trees.</title>
        <authorList>
            <person name="Chung C.L."/>
            <person name="Lee T.J."/>
            <person name="Akiba M."/>
            <person name="Lee H.H."/>
            <person name="Kuo T.H."/>
            <person name="Liu D."/>
            <person name="Ke H.M."/>
            <person name="Yokoi T."/>
            <person name="Roa M.B."/>
            <person name="Lu M.J."/>
            <person name="Chang Y.Y."/>
            <person name="Ann P.J."/>
            <person name="Tsai J.N."/>
            <person name="Chen C.Y."/>
            <person name="Tzean S.S."/>
            <person name="Ota Y."/>
            <person name="Hattori T."/>
            <person name="Sahashi N."/>
            <person name="Liou R.F."/>
            <person name="Kikuchi T."/>
            <person name="Tsai I.J."/>
        </authorList>
    </citation>
    <scope>NUCLEOTIDE SEQUENCE [LARGE SCALE GENOMIC DNA]</scope>
    <source>
        <strain evidence="9 10">FFPRI411160</strain>
    </source>
</reference>
<dbReference type="InParanoid" id="A0A286UQ67"/>
<comment type="catalytic activity">
    <reaction evidence="1">
        <text>a monocarboxylic acid amide + H2O = a monocarboxylate + NH4(+)</text>
        <dbReference type="Rhea" id="RHEA:12020"/>
        <dbReference type="ChEBI" id="CHEBI:15377"/>
        <dbReference type="ChEBI" id="CHEBI:28938"/>
        <dbReference type="ChEBI" id="CHEBI:35757"/>
        <dbReference type="ChEBI" id="CHEBI:83628"/>
        <dbReference type="EC" id="3.5.1.4"/>
    </reaction>
</comment>
<protein>
    <recommendedName>
        <fullName evidence="3">amidase</fullName>
        <ecNumber evidence="3">3.5.1.4</ecNumber>
    </recommendedName>
</protein>
<gene>
    <name evidence="9" type="ORF">PNOK_0166900</name>
</gene>
<evidence type="ECO:0000256" key="4">
    <source>
        <dbReference type="ARBA" id="ARBA00022801"/>
    </source>
</evidence>
<feature type="region of interest" description="Disordered" evidence="7">
    <location>
        <begin position="1"/>
        <end position="23"/>
    </location>
</feature>
<comment type="caution">
    <text evidence="9">The sequence shown here is derived from an EMBL/GenBank/DDBJ whole genome shotgun (WGS) entry which is preliminary data.</text>
</comment>
<evidence type="ECO:0000256" key="2">
    <source>
        <dbReference type="ARBA" id="ARBA00009199"/>
    </source>
</evidence>
<dbReference type="FunCoup" id="A0A286UQ67">
    <property type="interactions" value="54"/>
</dbReference>
<dbReference type="InterPro" id="IPR036928">
    <property type="entry name" value="AS_sf"/>
</dbReference>
<accession>A0A286UQ67</accession>
<dbReference type="EMBL" id="NBII01000002">
    <property type="protein sequence ID" value="PAV21712.1"/>
    <property type="molecule type" value="Genomic_DNA"/>
</dbReference>
<dbReference type="Proteomes" id="UP000217199">
    <property type="component" value="Unassembled WGS sequence"/>
</dbReference>
<dbReference type="InterPro" id="IPR023631">
    <property type="entry name" value="Amidase_dom"/>
</dbReference>
<feature type="binding site" evidence="6">
    <location>
        <position position="191"/>
    </location>
    <ligand>
        <name>substrate</name>
    </ligand>
</feature>
<feature type="binding site" evidence="6">
    <location>
        <begin position="212"/>
        <end position="215"/>
    </location>
    <ligand>
        <name>substrate</name>
    </ligand>
</feature>